<dbReference type="EMBL" id="JALLBG020000057">
    <property type="protein sequence ID" value="KAL3769156.1"/>
    <property type="molecule type" value="Genomic_DNA"/>
</dbReference>
<keyword evidence="1" id="KW-0472">Membrane</keyword>
<feature type="transmembrane region" description="Helical" evidence="1">
    <location>
        <begin position="30"/>
        <end position="49"/>
    </location>
</feature>
<feature type="transmembrane region" description="Helical" evidence="1">
    <location>
        <begin position="191"/>
        <end position="214"/>
    </location>
</feature>
<gene>
    <name evidence="2" type="ORF">ACHAWU_001224</name>
</gene>
<dbReference type="Proteomes" id="UP001530293">
    <property type="component" value="Unassembled WGS sequence"/>
</dbReference>
<evidence type="ECO:0000313" key="3">
    <source>
        <dbReference type="Proteomes" id="UP001530293"/>
    </source>
</evidence>
<dbReference type="AlphaFoldDB" id="A0ABD3MZ34"/>
<reference evidence="2 3" key="1">
    <citation type="submission" date="2024-10" db="EMBL/GenBank/DDBJ databases">
        <title>Updated reference genomes for cyclostephanoid diatoms.</title>
        <authorList>
            <person name="Roberts W.R."/>
            <person name="Alverson A.J."/>
        </authorList>
    </citation>
    <scope>NUCLEOTIDE SEQUENCE [LARGE SCALE GENOMIC DNA]</scope>
    <source>
        <strain evidence="2 3">AJA232-27</strain>
    </source>
</reference>
<name>A0ABD3MZ34_9STRA</name>
<feature type="transmembrane region" description="Helical" evidence="1">
    <location>
        <begin position="162"/>
        <end position="179"/>
    </location>
</feature>
<sequence>MKFNIPNPRNMNIPHPREWREKFQPQGASPLLLLFWSLSAFVVFLAPLIKWSVERNQYFQYAGKYIQYQQQQRQYEQQNNNNNNNNNNGNNINYSNLCAWWDYKCKVQMQQYQQNQGGNNNNRDQNRVALPGWYYLFGGHAEEDERQREEMGMSSYDGTMKFVYAWTVIMFIGVTAYGFHRMYSGKDRLPIIGALLIFGMFSLMNLLTTVQGTIDTDDRFFENSVYGWFGQWSVLVAYTDFFMAIYCFFFSIFLGILMMLDGKAKKDVEAEEKEYDEDMGYNMQKDQTHEVA</sequence>
<evidence type="ECO:0000256" key="1">
    <source>
        <dbReference type="SAM" id="Phobius"/>
    </source>
</evidence>
<accession>A0ABD3MZ34</accession>
<keyword evidence="1" id="KW-1133">Transmembrane helix</keyword>
<proteinExistence type="predicted"/>
<keyword evidence="3" id="KW-1185">Reference proteome</keyword>
<evidence type="ECO:0000313" key="2">
    <source>
        <dbReference type="EMBL" id="KAL3769156.1"/>
    </source>
</evidence>
<keyword evidence="1" id="KW-0812">Transmembrane</keyword>
<feature type="transmembrane region" description="Helical" evidence="1">
    <location>
        <begin position="234"/>
        <end position="257"/>
    </location>
</feature>
<comment type="caution">
    <text evidence="2">The sequence shown here is derived from an EMBL/GenBank/DDBJ whole genome shotgun (WGS) entry which is preliminary data.</text>
</comment>
<protein>
    <submittedName>
        <fullName evidence="2">Uncharacterized protein</fullName>
    </submittedName>
</protein>
<organism evidence="2 3">
    <name type="scientific">Discostella pseudostelligera</name>
    <dbReference type="NCBI Taxonomy" id="259834"/>
    <lineage>
        <taxon>Eukaryota</taxon>
        <taxon>Sar</taxon>
        <taxon>Stramenopiles</taxon>
        <taxon>Ochrophyta</taxon>
        <taxon>Bacillariophyta</taxon>
        <taxon>Coscinodiscophyceae</taxon>
        <taxon>Thalassiosirophycidae</taxon>
        <taxon>Stephanodiscales</taxon>
        <taxon>Stephanodiscaceae</taxon>
        <taxon>Discostella</taxon>
    </lineage>
</organism>